<dbReference type="PANTHER" id="PTHR46229">
    <property type="entry name" value="BOLA TRANSCRIPTION REGULATOR"/>
    <property type="match status" value="1"/>
</dbReference>
<proteinExistence type="inferred from homology"/>
<dbReference type="InterPro" id="IPR050961">
    <property type="entry name" value="BolA/IbaG_stress_morph_reg"/>
</dbReference>
<dbReference type="KEGG" id="hwc:Hqrw_2770"/>
<dbReference type="Gene3D" id="3.30.300.90">
    <property type="entry name" value="BolA-like"/>
    <property type="match status" value="1"/>
</dbReference>
<gene>
    <name evidence="3" type="primary">bolA</name>
    <name evidence="3" type="ordered locus">Hqrw_2770</name>
</gene>
<comment type="similarity">
    <text evidence="1">Belongs to the BolA/IbaG family.</text>
</comment>
<dbReference type="PANTHER" id="PTHR46229:SF2">
    <property type="entry name" value="BOLA-LIKE PROTEIN 1"/>
    <property type="match status" value="1"/>
</dbReference>
<dbReference type="InterPro" id="IPR036065">
    <property type="entry name" value="BolA-like_sf"/>
</dbReference>
<dbReference type="SUPFAM" id="SSF82657">
    <property type="entry name" value="BolA-like"/>
    <property type="match status" value="1"/>
</dbReference>
<feature type="region of interest" description="Disordered" evidence="2">
    <location>
        <begin position="1"/>
        <end position="30"/>
    </location>
</feature>
<dbReference type="AlphaFoldDB" id="G0LJ25"/>
<evidence type="ECO:0000256" key="1">
    <source>
        <dbReference type="ARBA" id="ARBA00005578"/>
    </source>
</evidence>
<dbReference type="OrthoDB" id="155092at2157"/>
<dbReference type="Pfam" id="PF01722">
    <property type="entry name" value="BolA"/>
    <property type="match status" value="1"/>
</dbReference>
<name>G0LJ25_HALWC</name>
<sequence length="89" mass="9824">MDSAEVEAQIESEIPDATATVSLPRTPDENHEDSHFAAVIVSPAFENKSLVEQHELVYDALGDAMTTEIHALEMKTYTPDEYDQTASVE</sequence>
<evidence type="ECO:0000256" key="2">
    <source>
        <dbReference type="SAM" id="MobiDB-lite"/>
    </source>
</evidence>
<accession>G0LJ25</accession>
<evidence type="ECO:0000313" key="4">
    <source>
        <dbReference type="Proteomes" id="UP000007954"/>
    </source>
</evidence>
<dbReference type="PIRSF" id="PIRSF003113">
    <property type="entry name" value="BolA"/>
    <property type="match status" value="1"/>
</dbReference>
<feature type="compositionally biased region" description="Acidic residues" evidence="2">
    <location>
        <begin position="1"/>
        <end position="14"/>
    </location>
</feature>
<dbReference type="Proteomes" id="UP000007954">
    <property type="component" value="Chromosome"/>
</dbReference>
<dbReference type="RefSeq" id="WP_011571707.1">
    <property type="nucleotide sequence ID" value="NC_017459.1"/>
</dbReference>
<protein>
    <submittedName>
        <fullName evidence="3">BolA family protein</fullName>
    </submittedName>
</protein>
<dbReference type="HOGENOM" id="CLU_109462_4_2_2"/>
<organism evidence="3 4">
    <name type="scientific">Haloquadratum walsbyi (strain DSM 16854 / JCM 12705 / C23)</name>
    <dbReference type="NCBI Taxonomy" id="768065"/>
    <lineage>
        <taxon>Archaea</taxon>
        <taxon>Methanobacteriati</taxon>
        <taxon>Methanobacteriota</taxon>
        <taxon>Stenosarchaea group</taxon>
        <taxon>Halobacteria</taxon>
        <taxon>Halobacteriales</taxon>
        <taxon>Haloferacaceae</taxon>
        <taxon>Haloquadratum</taxon>
    </lineage>
</organism>
<dbReference type="EMBL" id="FR746099">
    <property type="protein sequence ID" value="CCC40593.1"/>
    <property type="molecule type" value="Genomic_DNA"/>
</dbReference>
<dbReference type="GeneID" id="12447519"/>
<reference evidence="3 4" key="1">
    <citation type="journal article" date="2011" name="PLoS ONE">
        <title>Haloquadratum walsbyi: limited diversity in a global pond.</title>
        <authorList>
            <person name="Dyall-Smith M."/>
            <person name="Pfeiffer F."/>
            <person name="Klee K."/>
            <person name="Palm P."/>
            <person name="Gross K."/>
            <person name="Schuster S.C."/>
            <person name="Rampp M."/>
            <person name="Oesterhelt D."/>
        </authorList>
    </citation>
    <scope>NUCLEOTIDE SEQUENCE [LARGE SCALE GENOMIC DNA]</scope>
    <source>
        <strain evidence="4">DSM 16854 / JCM 12705 / C23</strain>
    </source>
</reference>
<dbReference type="InterPro" id="IPR002634">
    <property type="entry name" value="BolA"/>
</dbReference>
<evidence type="ECO:0000313" key="3">
    <source>
        <dbReference type="EMBL" id="CCC40593.1"/>
    </source>
</evidence>